<dbReference type="RefSeq" id="WP_231808871.1">
    <property type="nucleotide sequence ID" value="NZ_JAJOZG010000106.1"/>
</dbReference>
<sequence>MALSIYYTARRKAPLSLSEITVVEAIVHRHCVDDQIERFISLGSGLNWESFDFSINVEPSRFLKKGLVFSGSTKLPDNQEDATWIGVQHWCKCLSEIRIAVSGCEWNVQVEDHEMQWDAAVNAYDPTR</sequence>
<protein>
    <submittedName>
        <fullName evidence="1">Uncharacterized protein</fullName>
    </submittedName>
</protein>
<dbReference type="EMBL" id="JAJOZI010000091">
    <property type="protein sequence ID" value="MCD7040042.1"/>
    <property type="molecule type" value="Genomic_DNA"/>
</dbReference>
<accession>A0ABS8QX10</accession>
<comment type="caution">
    <text evidence="1">The sequence shown here is derived from an EMBL/GenBank/DDBJ whole genome shotgun (WGS) entry which is preliminary data.</text>
</comment>
<reference evidence="1 2" key="1">
    <citation type="journal article" date="2022" name="Int. J. Syst. Evol. Microbiol.">
        <title>Pseudomonas petroselini sp. nov., a pathogen causing bacterial rot of parsley in Japan.</title>
        <authorList>
            <person name="Sawada H."/>
            <person name="Fujikawa T."/>
            <person name="Osada S."/>
            <person name="Satou M."/>
        </authorList>
    </citation>
    <scope>NUCLEOTIDE SEQUENCE [LARGE SCALE GENOMIC DNA]</scope>
    <source>
        <strain evidence="1 2">MAFF 311096</strain>
    </source>
</reference>
<reference evidence="1 2" key="2">
    <citation type="journal article" date="2023" name="Plant Pathol.">
        <title>Dismantling and reorganizing Pseudomonas marginalis sensu#lato.</title>
        <authorList>
            <person name="Sawada H."/>
            <person name="Fujikawa T."/>
            <person name="Satou M."/>
        </authorList>
    </citation>
    <scope>NUCLEOTIDE SEQUENCE [LARGE SCALE GENOMIC DNA]</scope>
    <source>
        <strain evidence="1 2">MAFF 311096</strain>
    </source>
</reference>
<evidence type="ECO:0000313" key="2">
    <source>
        <dbReference type="Proteomes" id="UP001154922"/>
    </source>
</evidence>
<keyword evidence="2" id="KW-1185">Reference proteome</keyword>
<proteinExistence type="predicted"/>
<name>A0ABS8QX10_9PSED</name>
<organism evidence="1 2">
    <name type="scientific">Pseudomonas petroselini</name>
    <dbReference type="NCBI Taxonomy" id="2899822"/>
    <lineage>
        <taxon>Bacteria</taxon>
        <taxon>Pseudomonadati</taxon>
        <taxon>Pseudomonadota</taxon>
        <taxon>Gammaproteobacteria</taxon>
        <taxon>Pseudomonadales</taxon>
        <taxon>Pseudomonadaceae</taxon>
        <taxon>Pseudomonas</taxon>
    </lineage>
</organism>
<evidence type="ECO:0000313" key="1">
    <source>
        <dbReference type="EMBL" id="MCD7040042.1"/>
    </source>
</evidence>
<dbReference type="Proteomes" id="UP001154922">
    <property type="component" value="Unassembled WGS sequence"/>
</dbReference>
<gene>
    <name evidence="1" type="ORF">LRQ20_17125</name>
</gene>